<reference evidence="1" key="2">
    <citation type="journal article" date="2019" name="Genome Biol. Evol.">
        <title>Day and night: Metabolic profiles and evolutionary relationships of six axenic non-marine cyanobacteria.</title>
        <authorList>
            <person name="Will S.E."/>
            <person name="Henke P."/>
            <person name="Boedeker C."/>
            <person name="Huang S."/>
            <person name="Brinkmann H."/>
            <person name="Rohde M."/>
            <person name="Jarek M."/>
            <person name="Friedl T."/>
            <person name="Seufert S."/>
            <person name="Schumacher M."/>
            <person name="Overmann J."/>
            <person name="Neumann-Schaal M."/>
            <person name="Petersen J."/>
        </authorList>
    </citation>
    <scope>NUCLEOTIDE SEQUENCE [LARGE SCALE GENOMIC DNA]</scope>
    <source>
        <strain evidence="1">PCC 7102</strain>
    </source>
</reference>
<dbReference type="EMBL" id="RSCL01000002">
    <property type="protein sequence ID" value="RUT08804.1"/>
    <property type="molecule type" value="Genomic_DNA"/>
</dbReference>
<accession>A0A3S1CU64</accession>
<evidence type="ECO:0000313" key="1">
    <source>
        <dbReference type="EMBL" id="RUT08804.1"/>
    </source>
</evidence>
<protein>
    <submittedName>
        <fullName evidence="1">Uncharacterized protein</fullName>
    </submittedName>
</protein>
<proteinExistence type="predicted"/>
<dbReference type="Proteomes" id="UP000271624">
    <property type="component" value="Unassembled WGS sequence"/>
</dbReference>
<comment type="caution">
    <text evidence="1">The sequence shown here is derived from an EMBL/GenBank/DDBJ whole genome shotgun (WGS) entry which is preliminary data.</text>
</comment>
<keyword evidence="2" id="KW-1185">Reference proteome</keyword>
<name>A0A3S1CU64_9CYAN</name>
<sequence>MNIKYESKNSMTSFLATKLSAVGLIICSSLTPLFVTSESSYAESNFKNNNDFALTKQNSKARGNFSDFKHQLARRETGEANPSYNNTKNQWGFIGKYQFGEALLIDLGYYQAQVYYGDGKGTDRNYWRGTWTGKDGINSKQDFLNNKNNAQERAINQAFKLQLSRLNAELQQNGRSVRDFLGKRIGLRGTVVTVSGLLAASHLRGPGATAQMLLRGTDSRDETGTSIFTYLEEFAGYQIN</sequence>
<reference evidence="1" key="1">
    <citation type="submission" date="2018-12" db="EMBL/GenBank/DDBJ databases">
        <authorList>
            <person name="Will S."/>
            <person name="Neumann-Schaal M."/>
            <person name="Henke P."/>
        </authorList>
    </citation>
    <scope>NUCLEOTIDE SEQUENCE</scope>
    <source>
        <strain evidence="1">PCC 7102</strain>
    </source>
</reference>
<evidence type="ECO:0000313" key="2">
    <source>
        <dbReference type="Proteomes" id="UP000271624"/>
    </source>
</evidence>
<gene>
    <name evidence="1" type="ORF">DSM106972_008570</name>
</gene>
<dbReference type="AlphaFoldDB" id="A0A3S1CU64"/>
<organism evidence="1 2">
    <name type="scientific">Dulcicalothrix desertica PCC 7102</name>
    <dbReference type="NCBI Taxonomy" id="232991"/>
    <lineage>
        <taxon>Bacteria</taxon>
        <taxon>Bacillati</taxon>
        <taxon>Cyanobacteriota</taxon>
        <taxon>Cyanophyceae</taxon>
        <taxon>Nostocales</taxon>
        <taxon>Calotrichaceae</taxon>
        <taxon>Dulcicalothrix</taxon>
    </lineage>
</organism>
<dbReference type="OrthoDB" id="480426at2"/>